<keyword evidence="2" id="KW-1185">Reference proteome</keyword>
<proteinExistence type="predicted"/>
<evidence type="ECO:0000313" key="2">
    <source>
        <dbReference type="Proteomes" id="UP000321419"/>
    </source>
</evidence>
<name>A0A510XVB3_9GAMM</name>
<comment type="caution">
    <text evidence="1">The sequence shown here is derived from an EMBL/GenBank/DDBJ whole genome shotgun (WGS) entry which is preliminary data.</text>
</comment>
<dbReference type="EMBL" id="BJUM01000015">
    <property type="protein sequence ID" value="GEK54976.1"/>
    <property type="molecule type" value="Genomic_DNA"/>
</dbReference>
<dbReference type="CDD" id="cd16413">
    <property type="entry name" value="DGQHR_domain"/>
    <property type="match status" value="1"/>
</dbReference>
<dbReference type="InterPro" id="IPR017601">
    <property type="entry name" value="DGQHR-contain_dom"/>
</dbReference>
<dbReference type="NCBIfam" id="TIGR03187">
    <property type="entry name" value="DGQHR"/>
    <property type="match status" value="1"/>
</dbReference>
<accession>A0A510XVB3</accession>
<dbReference type="RefSeq" id="WP_164504451.1">
    <property type="nucleotide sequence ID" value="NZ_BJUM01000015.1"/>
</dbReference>
<evidence type="ECO:0008006" key="3">
    <source>
        <dbReference type="Google" id="ProtNLM"/>
    </source>
</evidence>
<organism evidence="1 2">
    <name type="scientific">Pseudoalteromonas espejiana</name>
    <dbReference type="NCBI Taxonomy" id="28107"/>
    <lineage>
        <taxon>Bacteria</taxon>
        <taxon>Pseudomonadati</taxon>
        <taxon>Pseudomonadota</taxon>
        <taxon>Gammaproteobacteria</taxon>
        <taxon>Alteromonadales</taxon>
        <taxon>Pseudoalteromonadaceae</taxon>
        <taxon>Pseudoalteromonas</taxon>
    </lineage>
</organism>
<reference evidence="1 2" key="1">
    <citation type="submission" date="2019-07" db="EMBL/GenBank/DDBJ databases">
        <title>Whole genome shotgun sequence of Pseudoalteromonas espejiana NBRC 102222.</title>
        <authorList>
            <person name="Hosoyama A."/>
            <person name="Uohara A."/>
            <person name="Ohji S."/>
            <person name="Ichikawa N."/>
        </authorList>
    </citation>
    <scope>NUCLEOTIDE SEQUENCE [LARGE SCALE GENOMIC DNA]</scope>
    <source>
        <strain evidence="1 2">NBRC 102222</strain>
    </source>
</reference>
<dbReference type="Proteomes" id="UP000321419">
    <property type="component" value="Unassembled WGS sequence"/>
</dbReference>
<dbReference type="AlphaFoldDB" id="A0A510XVB3"/>
<gene>
    <name evidence="1" type="ORF">PES01_18210</name>
</gene>
<evidence type="ECO:0000313" key="1">
    <source>
        <dbReference type="EMBL" id="GEK54976.1"/>
    </source>
</evidence>
<sequence>MNNITTTAKPYFDTSCIEVFQPIGPFYVFKIKATKLVNLVFSMAAYSQEGKLSGVQRKLREDRIKEIGLYCKSNNATFPNSIILSANYKKSGEYVNDEDIRWFVSGERLIIPQKIELASIIDGQHRIEGLKEAIRSNDFVDFDILCSVYLDMPFSQQAEVFTSINFNQKKVDKSIAYELFGYDLDNTDKQFWSPDTLAVYFARVLNNDNNSFLKGRIHTAINGNVKNQDWFVSTACIVECITLLISTDATKDRYTIHQNSFINKGRKRLKSIKSDSPLRALYIEGKDKDIFDIVSIFLSKINSLGWFNSKDLVTTKTIGFLALFEILRDILKDKEEKVLTLADLAFLDNVEIELLKKSEYSFSGIGKGQLKQVLLG</sequence>
<dbReference type="Pfam" id="PF14072">
    <property type="entry name" value="DndB"/>
    <property type="match status" value="1"/>
</dbReference>
<dbReference type="InterPro" id="IPR017642">
    <property type="entry name" value="DNA_S_mod_DndB"/>
</dbReference>
<protein>
    <recommendedName>
        <fullName evidence="3">DGQHR domain-containing protein</fullName>
    </recommendedName>
</protein>